<feature type="domain" description="DAD" evidence="5">
    <location>
        <begin position="1021"/>
        <end position="1055"/>
    </location>
</feature>
<name>A0A6P7THM2_9MOLL</name>
<feature type="region of interest" description="Disordered" evidence="4">
    <location>
        <begin position="15"/>
        <end position="37"/>
    </location>
</feature>
<dbReference type="SMART" id="SM01140">
    <property type="entry name" value="Drf_GBD"/>
    <property type="match status" value="1"/>
</dbReference>
<dbReference type="PANTHER" id="PTHR45691:SF6">
    <property type="entry name" value="PROTEIN DIAPHANOUS"/>
    <property type="match status" value="1"/>
</dbReference>
<dbReference type="GO" id="GO:0030041">
    <property type="term" value="P:actin filament polymerization"/>
    <property type="evidence" value="ECO:0007669"/>
    <property type="project" value="TreeGrafter"/>
</dbReference>
<dbReference type="Gene3D" id="1.25.10.10">
    <property type="entry name" value="Leucine-rich Repeat Variant"/>
    <property type="match status" value="1"/>
</dbReference>
<feature type="coiled-coil region" evidence="3">
    <location>
        <begin position="421"/>
        <end position="472"/>
    </location>
</feature>
<proteinExistence type="inferred from homology"/>
<dbReference type="Proteomes" id="UP000515154">
    <property type="component" value="Linkage group LG20"/>
</dbReference>
<feature type="domain" description="GBD/FH3" evidence="6">
    <location>
        <begin position="34"/>
        <end position="399"/>
    </location>
</feature>
<dbReference type="SUPFAM" id="SSF101447">
    <property type="entry name" value="Formin homology 2 domain (FH2 domain)"/>
    <property type="match status" value="1"/>
</dbReference>
<keyword evidence="2 3" id="KW-0175">Coiled coil</keyword>
<dbReference type="SUPFAM" id="SSF48371">
    <property type="entry name" value="ARM repeat"/>
    <property type="match status" value="1"/>
</dbReference>
<dbReference type="Pfam" id="PF06367">
    <property type="entry name" value="Drf_FH3"/>
    <property type="match status" value="1"/>
</dbReference>
<feature type="domain" description="FH2" evidence="7">
    <location>
        <begin position="597"/>
        <end position="997"/>
    </location>
</feature>
<dbReference type="Gene3D" id="1.10.20.40">
    <property type="entry name" value="Formin, diaphanous GTPase-binding domain"/>
    <property type="match status" value="1"/>
</dbReference>
<dbReference type="InterPro" id="IPR042201">
    <property type="entry name" value="FH2_Formin_sf"/>
</dbReference>
<gene>
    <name evidence="9" type="primary">LOC115222594</name>
</gene>
<dbReference type="Gene3D" id="1.20.58.630">
    <property type="match status" value="1"/>
</dbReference>
<dbReference type="InterPro" id="IPR010472">
    <property type="entry name" value="FH3_dom"/>
</dbReference>
<dbReference type="InterPro" id="IPR051412">
    <property type="entry name" value="Formin_Homology_Diaphanous_sf"/>
</dbReference>
<feature type="compositionally biased region" description="Pro residues" evidence="4">
    <location>
        <begin position="493"/>
        <end position="584"/>
    </location>
</feature>
<sequence length="1091" mass="123742">MDKKRISFLDSIFRRNVSPHPSKEDEHNGIESPPDSLSELEFSQKFEAFLNELNLNEEKKAPLRNKSIEEKKKMLDIQDEKKKMLESQAKSSKQNILRTPEHFIASLQDPNLKGEKRLKVLESARVSLSSNPVSWAIEFGSNGLNEILRNLTYCCDLKQERRSTYECVRCLKVFMNNQVGLLKFINHEEALTILARTIDPSDATTMLEAVRLIAAICLVTPSGHDKALEGITSCAEIRSQPRFQPIIKGLEMTDNLPMQVACIQLVNAIVSTPDDLEFRIHLRNEFIRTGLNNILEKFDKQPQEFEDLKTQLHVFHTQAEEDSEDFFQRYENIKIELSNIEDCYGLLMNSINNTPSSTYFLSILQHFLLIREESYVKLEYFKLIEECVSQIILHKHGMDPDFSYTKRFELDIEDLLEQISNDKVGEDNAKIEEMNKKLELELTARQEAEAKFLTLQDKMKELETENIQMKEKINSGIGAMINKTIGGSGGNIPVPPAPPLPGGPSVPPPPPLPNMGANVPPPPPLPGGAPRAPPLPGSIPRAPPPPGAPRAPPPPGAPRAPPPPGAPRAPLPPGAPRAPLPPGLPGLGVKNEKTLPRRKKYNVDVKIKRINWTQVNVRNFHENSFWAQINEEKFANDRLIDEIRNRFSVKAQESCPMGTEKAAVKEKPMKKTKELKVLDLKSAQNLSILLGSVKLPYEEIKRCILEVDLDNLSQHILEQLLNYLPPQDAINQLGTMKDNYDELAESEQFMVVISDIKSVNQRVSSLLFRVKYEEIINDIKPSIVATTQAFDQVRSSAKFSSIMTLILSIGNYMNTGSRNAESIGFEISYLNKLKDTKTQDGSMTLLHFIAQIVQDDYPELEKFGDDLTYIEKASKSSDDQLQKNLKGFKKNLNQLELDLKNAANSKLQGDKFVEKLEPFLDEAKTQYDVLNTMYKQMDMKYTELANYFSFDRKKYASEEFFHDVKEFQSSFDQALKENKQQKETLANIARAKEAKEARERERKEKLQRQKQFMDVNAGLFDEPNHGVVDNLLEALTSGSAFNMNREKREGKRRAPRPGDRPSILSRSRRQGRCSAMVTKITDTEVLRDGLT</sequence>
<organism evidence="8 9">
    <name type="scientific">Octopus sinensis</name>
    <name type="common">East Asian common octopus</name>
    <dbReference type="NCBI Taxonomy" id="2607531"/>
    <lineage>
        <taxon>Eukaryota</taxon>
        <taxon>Metazoa</taxon>
        <taxon>Spiralia</taxon>
        <taxon>Lophotrochozoa</taxon>
        <taxon>Mollusca</taxon>
        <taxon>Cephalopoda</taxon>
        <taxon>Coleoidea</taxon>
        <taxon>Octopodiformes</taxon>
        <taxon>Octopoda</taxon>
        <taxon>Incirrata</taxon>
        <taxon>Octopodidae</taxon>
        <taxon>Octopus</taxon>
    </lineage>
</organism>
<reference evidence="9" key="1">
    <citation type="submission" date="2025-08" db="UniProtKB">
        <authorList>
            <consortium name="RefSeq"/>
        </authorList>
    </citation>
    <scope>IDENTIFICATION</scope>
</reference>
<protein>
    <submittedName>
        <fullName evidence="9">Protein diaphanous homolog 2 isoform X1</fullName>
    </submittedName>
</protein>
<dbReference type="SMART" id="SM01139">
    <property type="entry name" value="Drf_FH3"/>
    <property type="match status" value="1"/>
</dbReference>
<evidence type="ECO:0000256" key="1">
    <source>
        <dbReference type="ARBA" id="ARBA00008214"/>
    </source>
</evidence>
<accession>A0A6P7THM2</accession>
<dbReference type="SMART" id="SM00498">
    <property type="entry name" value="FH2"/>
    <property type="match status" value="1"/>
</dbReference>
<feature type="coiled-coil region" evidence="3">
    <location>
        <begin position="68"/>
        <end position="95"/>
    </location>
</feature>
<dbReference type="InterPro" id="IPR015425">
    <property type="entry name" value="FH2_Formin"/>
</dbReference>
<feature type="coiled-coil region" evidence="3">
    <location>
        <begin position="964"/>
        <end position="1011"/>
    </location>
</feature>
<feature type="region of interest" description="Disordered" evidence="4">
    <location>
        <begin position="1042"/>
        <end position="1072"/>
    </location>
</feature>
<evidence type="ECO:0000313" key="8">
    <source>
        <dbReference type="Proteomes" id="UP000515154"/>
    </source>
</evidence>
<dbReference type="Gene3D" id="1.20.58.2220">
    <property type="entry name" value="Formin, FH2 domain"/>
    <property type="match status" value="1"/>
</dbReference>
<dbReference type="GO" id="GO:0031267">
    <property type="term" value="F:small GTPase binding"/>
    <property type="evidence" value="ECO:0007669"/>
    <property type="project" value="InterPro"/>
</dbReference>
<dbReference type="AlphaFoldDB" id="A0A6P7THM2"/>
<dbReference type="InterPro" id="IPR016024">
    <property type="entry name" value="ARM-type_fold"/>
</dbReference>
<dbReference type="PROSITE" id="PS51231">
    <property type="entry name" value="DAD"/>
    <property type="match status" value="1"/>
</dbReference>
<feature type="region of interest" description="Disordered" evidence="4">
    <location>
        <begin position="488"/>
        <end position="595"/>
    </location>
</feature>
<dbReference type="Gene3D" id="6.10.30.30">
    <property type="match status" value="1"/>
</dbReference>
<evidence type="ECO:0000313" key="9">
    <source>
        <dbReference type="RefSeq" id="XP_029648746.1"/>
    </source>
</evidence>
<dbReference type="RefSeq" id="XP_029648746.1">
    <property type="nucleotide sequence ID" value="XM_029792886.2"/>
</dbReference>
<evidence type="ECO:0000259" key="7">
    <source>
        <dbReference type="PROSITE" id="PS51444"/>
    </source>
</evidence>
<dbReference type="InterPro" id="IPR014767">
    <property type="entry name" value="DAD_dom"/>
</dbReference>
<dbReference type="GO" id="GO:0005884">
    <property type="term" value="C:actin filament"/>
    <property type="evidence" value="ECO:0007669"/>
    <property type="project" value="TreeGrafter"/>
</dbReference>
<evidence type="ECO:0000259" key="5">
    <source>
        <dbReference type="PROSITE" id="PS51231"/>
    </source>
</evidence>
<dbReference type="InterPro" id="IPR011989">
    <property type="entry name" value="ARM-like"/>
</dbReference>
<evidence type="ECO:0000259" key="6">
    <source>
        <dbReference type="PROSITE" id="PS51232"/>
    </source>
</evidence>
<dbReference type="GO" id="GO:0003779">
    <property type="term" value="F:actin binding"/>
    <property type="evidence" value="ECO:0007669"/>
    <property type="project" value="InterPro"/>
</dbReference>
<dbReference type="Gene3D" id="1.10.238.150">
    <property type="entry name" value="Formin, FH3 diaphanous domain"/>
    <property type="match status" value="1"/>
</dbReference>
<dbReference type="KEGG" id="osn:115222594"/>
<dbReference type="Pfam" id="PF02181">
    <property type="entry name" value="FH2"/>
    <property type="match status" value="1"/>
</dbReference>
<dbReference type="InterPro" id="IPR014768">
    <property type="entry name" value="GBD/FH3_dom"/>
</dbReference>
<dbReference type="InterPro" id="IPR044933">
    <property type="entry name" value="DIA_GBD_sf"/>
</dbReference>
<dbReference type="PROSITE" id="PS51444">
    <property type="entry name" value="FH2"/>
    <property type="match status" value="1"/>
</dbReference>
<dbReference type="Pfam" id="PF06371">
    <property type="entry name" value="Drf_GBD"/>
    <property type="match status" value="1"/>
</dbReference>
<keyword evidence="8" id="KW-1185">Reference proteome</keyword>
<dbReference type="PROSITE" id="PS51232">
    <property type="entry name" value="GBD_FH3"/>
    <property type="match status" value="1"/>
</dbReference>
<evidence type="ECO:0000256" key="3">
    <source>
        <dbReference type="SAM" id="Coils"/>
    </source>
</evidence>
<dbReference type="InterPro" id="IPR010473">
    <property type="entry name" value="GTPase-bd"/>
</dbReference>
<comment type="similarity">
    <text evidence="1">Belongs to the formin homology family. Diaphanous subfamily.</text>
</comment>
<dbReference type="PANTHER" id="PTHR45691">
    <property type="entry name" value="PROTEIN DIAPHANOUS"/>
    <property type="match status" value="1"/>
</dbReference>
<evidence type="ECO:0000256" key="4">
    <source>
        <dbReference type="SAM" id="MobiDB-lite"/>
    </source>
</evidence>
<feature type="coiled-coil region" evidence="3">
    <location>
        <begin position="878"/>
        <end position="905"/>
    </location>
</feature>
<evidence type="ECO:0000256" key="2">
    <source>
        <dbReference type="ARBA" id="ARBA00023054"/>
    </source>
</evidence>